<evidence type="ECO:0000256" key="6">
    <source>
        <dbReference type="ARBA" id="ARBA00022967"/>
    </source>
</evidence>
<proteinExistence type="predicted"/>
<dbReference type="GO" id="GO:0006874">
    <property type="term" value="P:intracellular calcium ion homeostasis"/>
    <property type="evidence" value="ECO:0007669"/>
    <property type="project" value="TreeGrafter"/>
</dbReference>
<reference evidence="8 9" key="2">
    <citation type="submission" date="2017-02" db="EMBL/GenBank/DDBJ databases">
        <title>A genome survey and senescence transcriptome analysis in Lentinula edodes.</title>
        <authorList>
            <person name="Sakamoto Y."/>
            <person name="Nakade K."/>
            <person name="Sato S."/>
            <person name="Yoshida Y."/>
            <person name="Miyazaki K."/>
            <person name="Natsume S."/>
            <person name="Konno N."/>
        </authorList>
    </citation>
    <scope>NUCLEOTIDE SEQUENCE [LARGE SCALE GENOMIC DNA]</scope>
    <source>
        <strain evidence="8 9">NBRC 111202</strain>
    </source>
</reference>
<evidence type="ECO:0000256" key="3">
    <source>
        <dbReference type="ARBA" id="ARBA00022741"/>
    </source>
</evidence>
<dbReference type="PANTHER" id="PTHR45630">
    <property type="entry name" value="CATION-TRANSPORTING ATPASE-RELATED"/>
    <property type="match status" value="1"/>
</dbReference>
<evidence type="ECO:0000256" key="7">
    <source>
        <dbReference type="SAM" id="SignalP"/>
    </source>
</evidence>
<dbReference type="EMBL" id="BDGU01000531">
    <property type="protein sequence ID" value="GAW07925.1"/>
    <property type="molecule type" value="Genomic_DNA"/>
</dbReference>
<evidence type="ECO:0000256" key="4">
    <source>
        <dbReference type="ARBA" id="ARBA00022840"/>
    </source>
</evidence>
<dbReference type="Proteomes" id="UP000188533">
    <property type="component" value="Unassembled WGS sequence"/>
</dbReference>
<dbReference type="InterPro" id="IPR006544">
    <property type="entry name" value="P-type_TPase_V"/>
</dbReference>
<keyword evidence="6" id="KW-1278">Translocase</keyword>
<protein>
    <submittedName>
        <fullName evidence="8">Endoplasmic reticulum Ca-transporting P-type ATPase</fullName>
    </submittedName>
</protein>
<keyword evidence="4" id="KW-0067">ATP-binding</keyword>
<keyword evidence="3" id="KW-0547">Nucleotide-binding</keyword>
<name>A0A1Q3EL55_LENED</name>
<evidence type="ECO:0000256" key="5">
    <source>
        <dbReference type="ARBA" id="ARBA00022842"/>
    </source>
</evidence>
<dbReference type="GO" id="GO:0046872">
    <property type="term" value="F:metal ion binding"/>
    <property type="evidence" value="ECO:0007669"/>
    <property type="project" value="UniProtKB-KW"/>
</dbReference>
<keyword evidence="2" id="KW-0479">Metal-binding</keyword>
<dbReference type="AlphaFoldDB" id="A0A1Q3EL55"/>
<reference evidence="8 9" key="1">
    <citation type="submission" date="2016-08" db="EMBL/GenBank/DDBJ databases">
        <authorList>
            <consortium name="Lentinula edodes genome sequencing consortium"/>
            <person name="Sakamoto Y."/>
            <person name="Nakade K."/>
            <person name="Sato S."/>
            <person name="Yoshida Y."/>
            <person name="Miyazaki K."/>
            <person name="Natsume S."/>
            <person name="Konno N."/>
        </authorList>
    </citation>
    <scope>NUCLEOTIDE SEQUENCE [LARGE SCALE GENOMIC DNA]</scope>
    <source>
        <strain evidence="8 9">NBRC 111202</strain>
    </source>
</reference>
<sequence>MHPSWALLLQHTFVYAQVSPLQKKKLILTSLKNLGYITLMAGNGTNNVGALKQAHIGVGILNGTPEDLQKIAE</sequence>
<evidence type="ECO:0000313" key="9">
    <source>
        <dbReference type="Proteomes" id="UP000188533"/>
    </source>
</evidence>
<evidence type="ECO:0000313" key="8">
    <source>
        <dbReference type="EMBL" id="GAW07925.1"/>
    </source>
</evidence>
<evidence type="ECO:0000256" key="1">
    <source>
        <dbReference type="ARBA" id="ARBA00004141"/>
    </source>
</evidence>
<accession>A0A1Q3EL55</accession>
<dbReference type="GO" id="GO:0019829">
    <property type="term" value="F:ATPase-coupled monoatomic cation transmembrane transporter activity"/>
    <property type="evidence" value="ECO:0007669"/>
    <property type="project" value="TreeGrafter"/>
</dbReference>
<keyword evidence="7" id="KW-0732">Signal</keyword>
<dbReference type="GO" id="GO:0005789">
    <property type="term" value="C:endoplasmic reticulum membrane"/>
    <property type="evidence" value="ECO:0007669"/>
    <property type="project" value="TreeGrafter"/>
</dbReference>
<keyword evidence="9" id="KW-1185">Reference proteome</keyword>
<dbReference type="GO" id="GO:0005524">
    <property type="term" value="F:ATP binding"/>
    <property type="evidence" value="ECO:0007669"/>
    <property type="project" value="UniProtKB-KW"/>
</dbReference>
<keyword evidence="5" id="KW-0460">Magnesium</keyword>
<comment type="caution">
    <text evidence="8">The sequence shown here is derived from an EMBL/GenBank/DDBJ whole genome shotgun (WGS) entry which is preliminary data.</text>
</comment>
<dbReference type="STRING" id="5353.A0A1Q3EL55"/>
<organism evidence="8 9">
    <name type="scientific">Lentinula edodes</name>
    <name type="common">Shiitake mushroom</name>
    <name type="synonym">Lentinus edodes</name>
    <dbReference type="NCBI Taxonomy" id="5353"/>
    <lineage>
        <taxon>Eukaryota</taxon>
        <taxon>Fungi</taxon>
        <taxon>Dikarya</taxon>
        <taxon>Basidiomycota</taxon>
        <taxon>Agaricomycotina</taxon>
        <taxon>Agaricomycetes</taxon>
        <taxon>Agaricomycetidae</taxon>
        <taxon>Agaricales</taxon>
        <taxon>Marasmiineae</taxon>
        <taxon>Omphalotaceae</taxon>
        <taxon>Lentinula</taxon>
    </lineage>
</organism>
<feature type="chain" id="PRO_5012162315" evidence="7">
    <location>
        <begin position="17"/>
        <end position="73"/>
    </location>
</feature>
<gene>
    <name evidence="8" type="ORF">LENED_009950</name>
</gene>
<evidence type="ECO:0000256" key="2">
    <source>
        <dbReference type="ARBA" id="ARBA00022723"/>
    </source>
</evidence>
<feature type="signal peptide" evidence="7">
    <location>
        <begin position="1"/>
        <end position="16"/>
    </location>
</feature>
<comment type="subcellular location">
    <subcellularLocation>
        <location evidence="1">Membrane</location>
        <topology evidence="1">Multi-pass membrane protein</topology>
    </subcellularLocation>
</comment>
<dbReference type="InterPro" id="IPR023214">
    <property type="entry name" value="HAD_sf"/>
</dbReference>
<dbReference type="Gene3D" id="3.40.50.1000">
    <property type="entry name" value="HAD superfamily/HAD-like"/>
    <property type="match status" value="1"/>
</dbReference>
<dbReference type="GO" id="GO:0015662">
    <property type="term" value="F:P-type ion transporter activity"/>
    <property type="evidence" value="ECO:0007669"/>
    <property type="project" value="TreeGrafter"/>
</dbReference>
<dbReference type="PANTHER" id="PTHR45630:SF7">
    <property type="entry name" value="ENDOPLASMIC RETICULUM TRANSMEMBRANE HELIX TRANSLOCASE"/>
    <property type="match status" value="1"/>
</dbReference>
<dbReference type="SUPFAM" id="SSF56784">
    <property type="entry name" value="HAD-like"/>
    <property type="match status" value="1"/>
</dbReference>
<dbReference type="InterPro" id="IPR036412">
    <property type="entry name" value="HAD-like_sf"/>
</dbReference>